<evidence type="ECO:0000256" key="2">
    <source>
        <dbReference type="ARBA" id="ARBA00023002"/>
    </source>
</evidence>
<protein>
    <submittedName>
        <fullName evidence="4">SDR family oxidoreductase</fullName>
    </submittedName>
</protein>
<dbReference type="PANTHER" id="PTHR44196:SF1">
    <property type="entry name" value="DEHYDROGENASE_REDUCTASE SDR FAMILY MEMBER 7B"/>
    <property type="match status" value="1"/>
</dbReference>
<dbReference type="Proteomes" id="UP000309788">
    <property type="component" value="Unassembled WGS sequence"/>
</dbReference>
<comment type="similarity">
    <text evidence="1 3">Belongs to the short-chain dehydrogenases/reductases (SDR) family.</text>
</comment>
<dbReference type="CDD" id="cd05233">
    <property type="entry name" value="SDR_c"/>
    <property type="match status" value="1"/>
</dbReference>
<dbReference type="PRINTS" id="PR00081">
    <property type="entry name" value="GDHRDH"/>
</dbReference>
<keyword evidence="2" id="KW-0560">Oxidoreductase</keyword>
<name>A0A5R9K5W1_9BACT</name>
<reference evidence="4 5" key="1">
    <citation type="submission" date="2019-05" db="EMBL/GenBank/DDBJ databases">
        <authorList>
            <person name="Qu J.-H."/>
        </authorList>
    </citation>
    <scope>NUCLEOTIDE SEQUENCE [LARGE SCALE GENOMIC DNA]</scope>
    <source>
        <strain evidence="4 5">Z12</strain>
    </source>
</reference>
<dbReference type="SUPFAM" id="SSF51735">
    <property type="entry name" value="NAD(P)-binding Rossmann-fold domains"/>
    <property type="match status" value="1"/>
</dbReference>
<accession>A0A5R9K5W1</accession>
<evidence type="ECO:0000256" key="3">
    <source>
        <dbReference type="RuleBase" id="RU000363"/>
    </source>
</evidence>
<gene>
    <name evidence="4" type="ORF">FEM55_23410</name>
</gene>
<dbReference type="InterPro" id="IPR036291">
    <property type="entry name" value="NAD(P)-bd_dom_sf"/>
</dbReference>
<evidence type="ECO:0000256" key="1">
    <source>
        <dbReference type="ARBA" id="ARBA00006484"/>
    </source>
</evidence>
<evidence type="ECO:0000313" key="5">
    <source>
        <dbReference type="Proteomes" id="UP000309788"/>
    </source>
</evidence>
<dbReference type="Gene3D" id="3.40.50.720">
    <property type="entry name" value="NAD(P)-binding Rossmann-like Domain"/>
    <property type="match status" value="1"/>
</dbReference>
<dbReference type="PANTHER" id="PTHR44196">
    <property type="entry name" value="DEHYDROGENASE/REDUCTASE SDR FAMILY MEMBER 7B"/>
    <property type="match status" value="1"/>
</dbReference>
<dbReference type="GO" id="GO:0016020">
    <property type="term" value="C:membrane"/>
    <property type="evidence" value="ECO:0007669"/>
    <property type="project" value="TreeGrafter"/>
</dbReference>
<dbReference type="RefSeq" id="WP_138283752.1">
    <property type="nucleotide sequence ID" value="NZ_BMGE01000004.1"/>
</dbReference>
<keyword evidence="5" id="KW-1185">Reference proteome</keyword>
<proteinExistence type="inferred from homology"/>
<dbReference type="PRINTS" id="PR00080">
    <property type="entry name" value="SDRFAMILY"/>
</dbReference>
<dbReference type="AlphaFoldDB" id="A0A5R9K5W1"/>
<sequence length="236" mass="26114">MNPLAVITGGTKGIGRASIERFLENGFDVITCARKANDLEAMHSELHGRFPSSALYYLPADLSIRSELDAFTAFVKSKNRVTEVLINNTGVFIPGQIHNEEEGTLEKTMETNVYSAYHLTRSLLPEMMRSKKGHIFTICSTASIMAYPNGGSYCISKFALLGMTKVLREEMKPHQIKVTAVLPGATFTESWKGTDLPEDRFMDAMDVADSIWAAYSLSARAVVEEILIRPQLGDLD</sequence>
<dbReference type="PROSITE" id="PS00061">
    <property type="entry name" value="ADH_SHORT"/>
    <property type="match status" value="1"/>
</dbReference>
<dbReference type="InterPro" id="IPR020904">
    <property type="entry name" value="Sc_DH/Rdtase_CS"/>
</dbReference>
<dbReference type="InterPro" id="IPR002347">
    <property type="entry name" value="SDR_fam"/>
</dbReference>
<dbReference type="Pfam" id="PF00106">
    <property type="entry name" value="adh_short"/>
    <property type="match status" value="1"/>
</dbReference>
<organism evidence="4 5">
    <name type="scientific">Dyadobacter sediminis</name>
    <dbReference type="NCBI Taxonomy" id="1493691"/>
    <lineage>
        <taxon>Bacteria</taxon>
        <taxon>Pseudomonadati</taxon>
        <taxon>Bacteroidota</taxon>
        <taxon>Cytophagia</taxon>
        <taxon>Cytophagales</taxon>
        <taxon>Spirosomataceae</taxon>
        <taxon>Dyadobacter</taxon>
    </lineage>
</organism>
<dbReference type="EMBL" id="VCEI01000031">
    <property type="protein sequence ID" value="TLU89038.1"/>
    <property type="molecule type" value="Genomic_DNA"/>
</dbReference>
<comment type="caution">
    <text evidence="4">The sequence shown here is derived from an EMBL/GenBank/DDBJ whole genome shotgun (WGS) entry which is preliminary data.</text>
</comment>
<dbReference type="GO" id="GO:0016491">
    <property type="term" value="F:oxidoreductase activity"/>
    <property type="evidence" value="ECO:0007669"/>
    <property type="project" value="UniProtKB-KW"/>
</dbReference>
<evidence type="ECO:0000313" key="4">
    <source>
        <dbReference type="EMBL" id="TLU89038.1"/>
    </source>
</evidence>
<dbReference type="OrthoDB" id="9810734at2"/>